<protein>
    <recommendedName>
        <fullName evidence="10">tRNA dimethylallyltransferase</fullName>
        <ecNumber evidence="10">2.5.1.75</ecNumber>
    </recommendedName>
    <alternativeName>
        <fullName evidence="10">Dimethylallyl diphosphate:tRNA dimethylallyltransferase</fullName>
        <shortName evidence="10">DMAPP:tRNA dimethylallyltransferase</shortName>
        <shortName evidence="10">DMATase</shortName>
    </alternativeName>
    <alternativeName>
        <fullName evidence="10">Isopentenyl-diphosphate:tRNA isopentenyltransferase</fullName>
        <shortName evidence="10">IPP transferase</shortName>
        <shortName evidence="10">IPPT</shortName>
        <shortName evidence="10">IPTase</shortName>
    </alternativeName>
</protein>
<keyword evidence="15" id="KW-1185">Reference proteome</keyword>
<evidence type="ECO:0000256" key="4">
    <source>
        <dbReference type="ARBA" id="ARBA00022679"/>
    </source>
</evidence>
<evidence type="ECO:0000256" key="7">
    <source>
        <dbReference type="ARBA" id="ARBA00022840"/>
    </source>
</evidence>
<keyword evidence="5 10" id="KW-0819">tRNA processing</keyword>
<keyword evidence="7 10" id="KW-0067">ATP-binding</keyword>
<evidence type="ECO:0000256" key="6">
    <source>
        <dbReference type="ARBA" id="ARBA00022741"/>
    </source>
</evidence>
<dbReference type="Pfam" id="PF01715">
    <property type="entry name" value="IPPT"/>
    <property type="match status" value="1"/>
</dbReference>
<reference evidence="14 15" key="1">
    <citation type="submission" date="2023-07" db="EMBL/GenBank/DDBJ databases">
        <title>Genomic Encyclopedia of Type Strains, Phase IV (KMG-IV): sequencing the most valuable type-strain genomes for metagenomic binning, comparative biology and taxonomic classification.</title>
        <authorList>
            <person name="Goeker M."/>
        </authorList>
    </citation>
    <scope>NUCLEOTIDE SEQUENCE [LARGE SCALE GENOMIC DNA]</scope>
    <source>
        <strain evidence="14 15">DSM 11549</strain>
    </source>
</reference>
<keyword evidence="4 10" id="KW-0808">Transferase</keyword>
<feature type="binding site" evidence="10">
    <location>
        <begin position="20"/>
        <end position="25"/>
    </location>
    <ligand>
        <name>substrate</name>
    </ligand>
</feature>
<dbReference type="GO" id="GO:0052381">
    <property type="term" value="F:tRNA dimethylallyltransferase activity"/>
    <property type="evidence" value="ECO:0007669"/>
    <property type="project" value="UniProtKB-EC"/>
</dbReference>
<comment type="function">
    <text evidence="2 10 12">Catalyzes the transfer of a dimethylallyl group onto the adenine at position 37 in tRNAs that read codons beginning with uridine, leading to the formation of N6-(dimethylallyl)adenosine (i(6)A).</text>
</comment>
<comment type="subunit">
    <text evidence="10">Monomer.</text>
</comment>
<dbReference type="SUPFAM" id="SSF52540">
    <property type="entry name" value="P-loop containing nucleoside triphosphate hydrolases"/>
    <property type="match status" value="1"/>
</dbReference>
<dbReference type="InterPro" id="IPR027417">
    <property type="entry name" value="P-loop_NTPase"/>
</dbReference>
<feature type="region of interest" description="Interaction with substrate tRNA" evidence="10">
    <location>
        <begin position="172"/>
        <end position="176"/>
    </location>
</feature>
<evidence type="ECO:0000256" key="12">
    <source>
        <dbReference type="RuleBase" id="RU003784"/>
    </source>
</evidence>
<keyword evidence="8 10" id="KW-0460">Magnesium</keyword>
<dbReference type="Gene3D" id="3.40.50.300">
    <property type="entry name" value="P-loop containing nucleotide triphosphate hydrolases"/>
    <property type="match status" value="1"/>
</dbReference>
<comment type="similarity">
    <text evidence="3 10 13">Belongs to the IPP transferase family.</text>
</comment>
<dbReference type="EMBL" id="JAUSUK010000002">
    <property type="protein sequence ID" value="MDQ0326700.1"/>
    <property type="molecule type" value="Genomic_DNA"/>
</dbReference>
<evidence type="ECO:0000256" key="1">
    <source>
        <dbReference type="ARBA" id="ARBA00001946"/>
    </source>
</evidence>
<evidence type="ECO:0000256" key="5">
    <source>
        <dbReference type="ARBA" id="ARBA00022694"/>
    </source>
</evidence>
<dbReference type="InterPro" id="IPR039657">
    <property type="entry name" value="Dimethylallyltransferase"/>
</dbReference>
<accession>A0ABU0C853</accession>
<gene>
    <name evidence="10" type="primary">miaA</name>
    <name evidence="14" type="ORF">J2R99_002569</name>
</gene>
<name>A0ABU0C853_9BRAD</name>
<dbReference type="NCBIfam" id="TIGR00174">
    <property type="entry name" value="miaA"/>
    <property type="match status" value="1"/>
</dbReference>
<evidence type="ECO:0000256" key="8">
    <source>
        <dbReference type="ARBA" id="ARBA00022842"/>
    </source>
</evidence>
<evidence type="ECO:0000313" key="15">
    <source>
        <dbReference type="Proteomes" id="UP001230253"/>
    </source>
</evidence>
<evidence type="ECO:0000256" key="3">
    <source>
        <dbReference type="ARBA" id="ARBA00005842"/>
    </source>
</evidence>
<evidence type="ECO:0000256" key="2">
    <source>
        <dbReference type="ARBA" id="ARBA00003213"/>
    </source>
</evidence>
<dbReference type="PANTHER" id="PTHR11088:SF60">
    <property type="entry name" value="TRNA DIMETHYLALLYLTRANSFERASE"/>
    <property type="match status" value="1"/>
</dbReference>
<feature type="binding site" evidence="10">
    <location>
        <begin position="18"/>
        <end position="25"/>
    </location>
    <ligand>
        <name>ATP</name>
        <dbReference type="ChEBI" id="CHEBI:30616"/>
    </ligand>
</feature>
<comment type="cofactor">
    <cofactor evidence="1 10">
        <name>Mg(2+)</name>
        <dbReference type="ChEBI" id="CHEBI:18420"/>
    </cofactor>
</comment>
<evidence type="ECO:0000256" key="10">
    <source>
        <dbReference type="HAMAP-Rule" id="MF_00185"/>
    </source>
</evidence>
<sequence length="304" mass="33667">MRIDPEHVAEGEVVLIAGPTASGKTQLALDLAEGFQARGRTAMVVNADAMQVYRDLLVLTARPRPSEMRNLEHRLFGHVDAAERYSVGRWLAEVQGLLAEAREDGAAAIFVGGTGLYLKALTEGLSPIPDIVPEIRDEVRARAEREGRDAMLRWLEALDPQAARAVKPGDTQRAVRAVEVKLSTGRSIMDWQSEPREPALVSEAQRFILLPQRETVYRAIDQRFGAMIDEGALEEVEALMARELATDLPAMKAIGVRPLSAYLRGEIALADAIERGKAESRRYAKRQLTWLRHQCGAGWCELHT</sequence>
<feature type="site" description="Interaction with substrate tRNA" evidence="10">
    <location>
        <position position="114"/>
    </location>
</feature>
<dbReference type="InterPro" id="IPR018022">
    <property type="entry name" value="IPT"/>
</dbReference>
<comment type="caution">
    <text evidence="14">The sequence shown here is derived from an EMBL/GenBank/DDBJ whole genome shotgun (WGS) entry which is preliminary data.</text>
</comment>
<dbReference type="PANTHER" id="PTHR11088">
    <property type="entry name" value="TRNA DIMETHYLALLYLTRANSFERASE"/>
    <property type="match status" value="1"/>
</dbReference>
<comment type="catalytic activity">
    <reaction evidence="9 10 11">
        <text>adenosine(37) in tRNA + dimethylallyl diphosphate = N(6)-dimethylallyladenosine(37) in tRNA + diphosphate</text>
        <dbReference type="Rhea" id="RHEA:26482"/>
        <dbReference type="Rhea" id="RHEA-COMP:10162"/>
        <dbReference type="Rhea" id="RHEA-COMP:10375"/>
        <dbReference type="ChEBI" id="CHEBI:33019"/>
        <dbReference type="ChEBI" id="CHEBI:57623"/>
        <dbReference type="ChEBI" id="CHEBI:74411"/>
        <dbReference type="ChEBI" id="CHEBI:74415"/>
        <dbReference type="EC" id="2.5.1.75"/>
    </reaction>
</comment>
<dbReference type="RefSeq" id="WP_307154847.1">
    <property type="nucleotide sequence ID" value="NZ_JAUSUK010000002.1"/>
</dbReference>
<evidence type="ECO:0000313" key="14">
    <source>
        <dbReference type="EMBL" id="MDQ0326700.1"/>
    </source>
</evidence>
<dbReference type="Gene3D" id="1.10.20.140">
    <property type="match status" value="1"/>
</dbReference>
<evidence type="ECO:0000256" key="11">
    <source>
        <dbReference type="RuleBase" id="RU003783"/>
    </source>
</evidence>
<keyword evidence="6 10" id="KW-0547">Nucleotide-binding</keyword>
<organism evidence="14 15">
    <name type="scientific">Rhodopseudomonas julia</name>
    <dbReference type="NCBI Taxonomy" id="200617"/>
    <lineage>
        <taxon>Bacteria</taxon>
        <taxon>Pseudomonadati</taxon>
        <taxon>Pseudomonadota</taxon>
        <taxon>Alphaproteobacteria</taxon>
        <taxon>Hyphomicrobiales</taxon>
        <taxon>Nitrobacteraceae</taxon>
        <taxon>Rhodopseudomonas</taxon>
    </lineage>
</organism>
<proteinExistence type="inferred from homology"/>
<dbReference type="Proteomes" id="UP001230253">
    <property type="component" value="Unassembled WGS sequence"/>
</dbReference>
<evidence type="ECO:0000256" key="9">
    <source>
        <dbReference type="ARBA" id="ARBA00049563"/>
    </source>
</evidence>
<feature type="site" description="Interaction with substrate tRNA" evidence="10">
    <location>
        <position position="136"/>
    </location>
</feature>
<comment type="caution">
    <text evidence="10">Lacks conserved residue(s) required for the propagation of feature annotation.</text>
</comment>
<evidence type="ECO:0000256" key="13">
    <source>
        <dbReference type="RuleBase" id="RU003785"/>
    </source>
</evidence>
<dbReference type="HAMAP" id="MF_00185">
    <property type="entry name" value="IPP_trans"/>
    <property type="match status" value="1"/>
</dbReference>
<dbReference type="EC" id="2.5.1.75" evidence="10"/>